<gene>
    <name evidence="2" type="ORF">ATK30_0284</name>
</gene>
<dbReference type="AlphaFoldDB" id="A0A2N3X259"/>
<protein>
    <submittedName>
        <fullName evidence="2">Formiminotetrahydrofolate cyclodeaminase</fullName>
    </submittedName>
</protein>
<dbReference type="Gene3D" id="1.20.120.680">
    <property type="entry name" value="Formiminotetrahydrofolate cyclodeaminase monomer, up-and-down helical bundle"/>
    <property type="match status" value="1"/>
</dbReference>
<evidence type="ECO:0000259" key="1">
    <source>
        <dbReference type="Pfam" id="PF04961"/>
    </source>
</evidence>
<accession>A0A2N3X259</accession>
<evidence type="ECO:0000313" key="3">
    <source>
        <dbReference type="Proteomes" id="UP000233750"/>
    </source>
</evidence>
<comment type="caution">
    <text evidence="2">The sequence shown here is derived from an EMBL/GenBank/DDBJ whole genome shotgun (WGS) entry which is preliminary data.</text>
</comment>
<dbReference type="InterPro" id="IPR007044">
    <property type="entry name" value="Cyclodeamin/CycHdrlase"/>
</dbReference>
<dbReference type="GO" id="GO:0003824">
    <property type="term" value="F:catalytic activity"/>
    <property type="evidence" value="ECO:0007669"/>
    <property type="project" value="InterPro"/>
</dbReference>
<reference evidence="2 3" key="1">
    <citation type="submission" date="2017-12" db="EMBL/GenBank/DDBJ databases">
        <title>Sequencing the genomes of 1000 Actinobacteria strains.</title>
        <authorList>
            <person name="Klenk H.-P."/>
        </authorList>
    </citation>
    <scope>NUCLEOTIDE SEQUENCE [LARGE SCALE GENOMIC DNA]</scope>
    <source>
        <strain evidence="2 3">DSM 45165</strain>
    </source>
</reference>
<dbReference type="EMBL" id="PJMY01000001">
    <property type="protein sequence ID" value="PKW00196.1"/>
    <property type="molecule type" value="Genomic_DNA"/>
</dbReference>
<dbReference type="Proteomes" id="UP000233750">
    <property type="component" value="Unassembled WGS sequence"/>
</dbReference>
<dbReference type="OrthoDB" id="5192822at2"/>
<feature type="domain" description="Cyclodeaminase/cyclohydrolase" evidence="1">
    <location>
        <begin position="5"/>
        <end position="180"/>
    </location>
</feature>
<dbReference type="Pfam" id="PF04961">
    <property type="entry name" value="FTCD_C"/>
    <property type="match status" value="1"/>
</dbReference>
<dbReference type="RefSeq" id="WP_101433902.1">
    <property type="nucleotide sequence ID" value="NZ_PJMY01000001.1"/>
</dbReference>
<keyword evidence="3" id="KW-1185">Reference proteome</keyword>
<evidence type="ECO:0000313" key="2">
    <source>
        <dbReference type="EMBL" id="PKW00196.1"/>
    </source>
</evidence>
<name>A0A2N3X259_9PSEU</name>
<dbReference type="InterPro" id="IPR036178">
    <property type="entry name" value="Formintransfe-cycloase-like_sf"/>
</dbReference>
<dbReference type="SUPFAM" id="SSF101262">
    <property type="entry name" value="Methenyltetrahydrofolate cyclohydrolase-like"/>
    <property type="match status" value="1"/>
</dbReference>
<sequence>MRTETLDAFLDSLAGRVPAPGGGASAALHAAQGAALAGMVARYSVGPKYAEHAGTIAKICDSADDLREQASVLAEQDIAVFSRVGAAYALPRATGSDKAARSAAIADALIAAGRVPAAVLAVAEQVLGLAEQLLPIGNRNVVSDVAASADAARAAASTARVNVEINLAGITDAEARAELSGALAPVDDLLARADALTAAVREVIAR</sequence>
<organism evidence="2 3">
    <name type="scientific">Amycolatopsis echigonensis</name>
    <dbReference type="NCBI Taxonomy" id="2576905"/>
    <lineage>
        <taxon>Bacteria</taxon>
        <taxon>Bacillati</taxon>
        <taxon>Actinomycetota</taxon>
        <taxon>Actinomycetes</taxon>
        <taxon>Pseudonocardiales</taxon>
        <taxon>Pseudonocardiaceae</taxon>
        <taxon>Amycolatopsis</taxon>
    </lineage>
</organism>
<proteinExistence type="predicted"/>